<feature type="signal peptide" evidence="1">
    <location>
        <begin position="1"/>
        <end position="27"/>
    </location>
</feature>
<reference evidence="3 5" key="1">
    <citation type="submission" date="2016-02" db="EMBL/GenBank/DDBJ databases">
        <authorList>
            <person name="Nicholson A.C."/>
            <person name="Humrighouse B.W."/>
            <person name="Loparev V."/>
            <person name="Emery B."/>
            <person name="Graziano J."/>
            <person name="McQuiston J.R."/>
        </authorList>
    </citation>
    <scope>NUCLEOTIDE SEQUENCE [LARGE SCALE GENOMIC DNA]</scope>
    <source>
        <strain evidence="3 5">E6809</strain>
    </source>
</reference>
<feature type="chain" id="PRO_5043150736" description="Fibrobacter succinogenes major paralogous domain-containing protein" evidence="1">
    <location>
        <begin position="28"/>
        <end position="570"/>
    </location>
</feature>
<dbReference type="EMBL" id="CP014339">
    <property type="protein sequence ID" value="AQX49683.1"/>
    <property type="molecule type" value="Genomic_DNA"/>
</dbReference>
<dbReference type="RefSeq" id="WP_047034383.1">
    <property type="nucleotide sequence ID" value="NZ_CP014339.1"/>
</dbReference>
<dbReference type="EMBL" id="MAHS01000012">
    <property type="protein sequence ID" value="OPB47770.1"/>
    <property type="molecule type" value="Genomic_DNA"/>
</dbReference>
<dbReference type="Proteomes" id="UP000189738">
    <property type="component" value="Chromosome"/>
</dbReference>
<gene>
    <name evidence="3" type="ORF">AYC66_02905</name>
    <name evidence="4" type="ORF">BAY09_06920</name>
</gene>
<name>A0A1T3DYN3_9FLAO</name>
<evidence type="ECO:0000259" key="2">
    <source>
        <dbReference type="Pfam" id="PF09603"/>
    </source>
</evidence>
<reference evidence="4" key="2">
    <citation type="submission" date="2016-06" db="EMBL/GenBank/DDBJ databases">
        <authorList>
            <person name="Nicholson A.C."/>
        </authorList>
    </citation>
    <scope>NUCLEOTIDE SEQUENCE [LARGE SCALE GENOMIC DNA]</scope>
    <source>
        <strain evidence="4">E6809</strain>
    </source>
</reference>
<dbReference type="Pfam" id="PF09603">
    <property type="entry name" value="Fib_succ_major"/>
    <property type="match status" value="1"/>
</dbReference>
<organism evidence="4">
    <name type="scientific">Elizabethkingia anophelis</name>
    <dbReference type="NCBI Taxonomy" id="1117645"/>
    <lineage>
        <taxon>Bacteria</taxon>
        <taxon>Pseudomonadati</taxon>
        <taxon>Bacteroidota</taxon>
        <taxon>Flavobacteriia</taxon>
        <taxon>Flavobacteriales</taxon>
        <taxon>Weeksellaceae</taxon>
        <taxon>Elizabethkingia</taxon>
    </lineage>
</organism>
<evidence type="ECO:0000313" key="3">
    <source>
        <dbReference type="EMBL" id="AQX49683.1"/>
    </source>
</evidence>
<feature type="domain" description="Fibrobacter succinogenes major paralogous" evidence="2">
    <location>
        <begin position="361"/>
        <end position="568"/>
    </location>
</feature>
<proteinExistence type="predicted"/>
<sequence>MRKIKLSNVLNIGLPVFLLWFSVSCRSSDTDNKTLNNDAVAINVNLVQDDYEDVANKNIQASTNQILSIDNNLVQRREVPFGGGFDLVAELKPDISSLKGTAQASLNPIAAATPITRVIKFRVVVYNASGQYDSAYNYSISAAGAVTPDSGNPIKLNGGQSYTFIAYSYNTNVAPADNLVGTNLSTASISVASTQDIMYYKTTMTPNGNTGAQNNLNVILKHRFSTITVNVDSSLTNGYNITNITGATLGKVFPTATIALNTGTVTSSGTATTIAVPFPASPNSNNVTATSAVIVNNANNTNDGVFNISSLTVGPLTGTATFNNLTIQPGARYNMTIKLVPQDAFFDDTTSIPGTTIKVARIGGKVWMRYNLGVDPLANPNPDLTAPSNTGLFGNYYQWGVITPAALGNAGPGAVTPWNNTIPPAANAWNSGTEAAPVKVITNDPCPANFRVPTTTEFQNLVNSTIQTNTNDASWDNGSTTNYASVKVFTSKRDKNVILSFPATGYRVNTDGSLNTAAGLSRGNIGIYWAASPANGGNYKNMQLYKTSVDLASGAQNPYFGENIRCVRIN</sequence>
<dbReference type="NCBIfam" id="TIGR02145">
    <property type="entry name" value="Fib_succ_major"/>
    <property type="match status" value="1"/>
</dbReference>
<evidence type="ECO:0000313" key="5">
    <source>
        <dbReference type="Proteomes" id="UP000189738"/>
    </source>
</evidence>
<dbReference type="AlphaFoldDB" id="A0A1T3DYN3"/>
<dbReference type="PROSITE" id="PS51257">
    <property type="entry name" value="PROKAR_LIPOPROTEIN"/>
    <property type="match status" value="1"/>
</dbReference>
<dbReference type="InterPro" id="IPR011871">
    <property type="entry name" value="Fib_succ_major"/>
</dbReference>
<keyword evidence="1" id="KW-0732">Signal</keyword>
<accession>A0A1T3DYN3</accession>
<evidence type="ECO:0000313" key="4">
    <source>
        <dbReference type="EMBL" id="OPB47770.1"/>
    </source>
</evidence>
<evidence type="ECO:0000256" key="1">
    <source>
        <dbReference type="SAM" id="SignalP"/>
    </source>
</evidence>
<protein>
    <recommendedName>
        <fullName evidence="2">Fibrobacter succinogenes major paralogous domain-containing protein</fullName>
    </recommendedName>
</protein>